<gene>
    <name evidence="4" type="primary">LOC104220837</name>
</gene>
<dbReference type="InterPro" id="IPR054722">
    <property type="entry name" value="PolX-like_BBD"/>
</dbReference>
<keyword evidence="3" id="KW-1185">Reference proteome</keyword>
<evidence type="ECO:0000313" key="4">
    <source>
        <dbReference type="RefSeq" id="XP_009770099.1"/>
    </source>
</evidence>
<dbReference type="Proteomes" id="UP000189701">
    <property type="component" value="Unplaced"/>
</dbReference>
<sequence length="435" mass="49215">MVNSESSTTVSTTNSVDMFISNITQVVEFHPSSQLPIKLSGSTNFTTWKAQFFTLMCGHDLMSFLDDTSTFPPKKITKDNKEIANPEYRLWFCQDSLIRNALMAYIDATIAPSIATAETSQQAWEMLHTTYANKSQSRIYSLCDLLAKTTRDSKSVSDYLREIRSLADELATAGAPISNAKLVVKIISGLGPDYREISTTIRVRDTPISYEELFDRLSDHELFLKHEELKKNTLSIIANVAQKGSNNHTSDRNSNKRWNNQQPQAQHMNNRLQEPYNGHPFAKALLATRQGQQNNNPWVLDTGVSHHIATDSHNLMSPLDYTGTEEICMGDGNGIPITHIGSSTLFIPTKDFYLHNILCAPHIKRNLISVSKFCNQNRTSIEFFPSFFVVKELNTGAPLVRGQNRNDLYEWSTSRYQPPSAFTATTKPSYYRWHQ</sequence>
<dbReference type="eggNOG" id="KOG0017">
    <property type="taxonomic scope" value="Eukaryota"/>
</dbReference>
<feature type="domain" description="Retrovirus-related Pol polyprotein from transposon TNT 1-94-like beta-barrel" evidence="2">
    <location>
        <begin position="298"/>
        <end position="375"/>
    </location>
</feature>
<reference evidence="3" key="1">
    <citation type="journal article" date="2013" name="Genome Biol.">
        <title>Reference genomes and transcriptomes of Nicotiana sylvestris and Nicotiana tomentosiformis.</title>
        <authorList>
            <person name="Sierro N."/>
            <person name="Battey J.N."/>
            <person name="Ouadi S."/>
            <person name="Bovet L."/>
            <person name="Goepfert S."/>
            <person name="Bakaher N."/>
            <person name="Peitsch M.C."/>
            <person name="Ivanov N.V."/>
        </authorList>
    </citation>
    <scope>NUCLEOTIDE SEQUENCE [LARGE SCALE GENOMIC DNA]</scope>
</reference>
<protein>
    <submittedName>
        <fullName evidence="4">Uncharacterized protein LOC104220837</fullName>
    </submittedName>
</protein>
<name>A0A1U7W628_NICSY</name>
<dbReference type="RefSeq" id="XP_009770099.1">
    <property type="nucleotide sequence ID" value="XM_009771797.1"/>
</dbReference>
<dbReference type="OrthoDB" id="1285872at2759"/>
<reference evidence="4" key="2">
    <citation type="submission" date="2025-08" db="UniProtKB">
        <authorList>
            <consortium name="RefSeq"/>
        </authorList>
    </citation>
    <scope>IDENTIFICATION</scope>
    <source>
        <tissue evidence="4">Leaf</tissue>
    </source>
</reference>
<accession>A0A1U7W628</accession>
<dbReference type="PANTHER" id="PTHR47481:SF21">
    <property type="entry name" value="BASIC-LEUCINE ZIPPER TRANSCRIPTION FACTOR Q-RELATED"/>
    <property type="match status" value="1"/>
</dbReference>
<dbReference type="AlphaFoldDB" id="A0A1U7W628"/>
<evidence type="ECO:0000259" key="2">
    <source>
        <dbReference type="Pfam" id="PF22936"/>
    </source>
</evidence>
<organism evidence="3 4">
    <name type="scientific">Nicotiana sylvestris</name>
    <name type="common">Wood tobacco</name>
    <name type="synonym">South American tobacco</name>
    <dbReference type="NCBI Taxonomy" id="4096"/>
    <lineage>
        <taxon>Eukaryota</taxon>
        <taxon>Viridiplantae</taxon>
        <taxon>Streptophyta</taxon>
        <taxon>Embryophyta</taxon>
        <taxon>Tracheophyta</taxon>
        <taxon>Spermatophyta</taxon>
        <taxon>Magnoliopsida</taxon>
        <taxon>eudicotyledons</taxon>
        <taxon>Gunneridae</taxon>
        <taxon>Pentapetalae</taxon>
        <taxon>asterids</taxon>
        <taxon>lamiids</taxon>
        <taxon>Solanales</taxon>
        <taxon>Solanaceae</taxon>
        <taxon>Nicotianoideae</taxon>
        <taxon>Nicotianeae</taxon>
        <taxon>Nicotiana</taxon>
    </lineage>
</organism>
<evidence type="ECO:0000256" key="1">
    <source>
        <dbReference type="SAM" id="MobiDB-lite"/>
    </source>
</evidence>
<feature type="region of interest" description="Disordered" evidence="1">
    <location>
        <begin position="241"/>
        <end position="263"/>
    </location>
</feature>
<dbReference type="PANTHER" id="PTHR47481">
    <property type="match status" value="1"/>
</dbReference>
<dbReference type="Pfam" id="PF22936">
    <property type="entry name" value="Pol_BBD"/>
    <property type="match status" value="1"/>
</dbReference>
<dbReference type="Pfam" id="PF14223">
    <property type="entry name" value="Retrotran_gag_2"/>
    <property type="match status" value="1"/>
</dbReference>
<proteinExistence type="predicted"/>
<evidence type="ECO:0000313" key="3">
    <source>
        <dbReference type="Proteomes" id="UP000189701"/>
    </source>
</evidence>